<dbReference type="GO" id="GO:0016747">
    <property type="term" value="F:acyltransferase activity, transferring groups other than amino-acyl groups"/>
    <property type="evidence" value="ECO:0007669"/>
    <property type="project" value="UniProtKB-ARBA"/>
</dbReference>
<dbReference type="RefSeq" id="WP_107433777.1">
    <property type="nucleotide sequence ID" value="NZ_CP018047.1"/>
</dbReference>
<reference evidence="1 2" key="1">
    <citation type="submission" date="2016-11" db="EMBL/GenBank/DDBJ databases">
        <title>Complete genome sequence of Streptomyces niveus SCSIO 3406.</title>
        <authorList>
            <person name="Zhu Q."/>
            <person name="Cheng W."/>
            <person name="Song Y."/>
            <person name="Li Q."/>
            <person name="Ju J."/>
        </authorList>
    </citation>
    <scope>NUCLEOTIDE SEQUENCE [LARGE SCALE GENOMIC DNA]</scope>
    <source>
        <strain evidence="1 2">SCSIO 3406</strain>
    </source>
</reference>
<name>A0A1U9QLE2_STRNV</name>
<proteinExistence type="predicted"/>
<evidence type="ECO:0000313" key="1">
    <source>
        <dbReference type="EMBL" id="AQU65104.1"/>
    </source>
</evidence>
<dbReference type="GO" id="GO:0044550">
    <property type="term" value="P:secondary metabolite biosynthetic process"/>
    <property type="evidence" value="ECO:0007669"/>
    <property type="project" value="TreeGrafter"/>
</dbReference>
<dbReference type="PANTHER" id="PTHR34069:SF2">
    <property type="entry name" value="BETA-KETOACYL-[ACYL-CARRIER-PROTEIN] SYNTHASE III"/>
    <property type="match status" value="1"/>
</dbReference>
<accession>A0A1U9QLE2</accession>
<dbReference type="Proteomes" id="UP000189677">
    <property type="component" value="Chromosome"/>
</dbReference>
<evidence type="ECO:0000313" key="2">
    <source>
        <dbReference type="Proteomes" id="UP000189677"/>
    </source>
</evidence>
<dbReference type="OrthoDB" id="3659750at2"/>
<keyword evidence="2" id="KW-1185">Reference proteome</keyword>
<protein>
    <submittedName>
        <fullName evidence="1">3-oxoacyl-ACP synthase</fullName>
    </submittedName>
</protein>
<dbReference type="SUPFAM" id="SSF53901">
    <property type="entry name" value="Thiolase-like"/>
    <property type="match status" value="1"/>
</dbReference>
<dbReference type="PANTHER" id="PTHR34069">
    <property type="entry name" value="3-OXOACYL-[ACYL-CARRIER-PROTEIN] SYNTHASE 3"/>
    <property type="match status" value="1"/>
</dbReference>
<sequence length="347" mass="36319">MGAEGTFRTSTPAVAIDAVGLHLPDRTRSVAELPELAGLAEPDRLTCLRLGIDTVAVEDGLTAADLAERAASAALESAGVPAAALGALILVEPRAPETLISSEATRLQHTLGAESALTFSVGGLGCVSSTPALLAARGLLAADPGLGPVLVVHGSKPAGEHRYRHPVTVNGDSGLALLLGRPHAAAPVRILDLAQHTNGRYWNLFGLEYRDRPTAQWREECTDLPAYSFRLAMESRQRLAELVAGLLTRNGLTPSDIAGYVSQNLSAGGMAFTEEILDITLLPSCRENLRGLGHLGPNDTFLNLSTALDRKELAEGDLAVLINVSPVAAWSVLLVEIGPQSGRGSFA</sequence>
<dbReference type="InterPro" id="IPR016039">
    <property type="entry name" value="Thiolase-like"/>
</dbReference>
<gene>
    <name evidence="1" type="ORF">BBN63_01310</name>
</gene>
<organism evidence="1 2">
    <name type="scientific">Streptomyces niveus</name>
    <name type="common">Streptomyces spheroides</name>
    <dbReference type="NCBI Taxonomy" id="193462"/>
    <lineage>
        <taxon>Bacteria</taxon>
        <taxon>Bacillati</taxon>
        <taxon>Actinomycetota</taxon>
        <taxon>Actinomycetes</taxon>
        <taxon>Kitasatosporales</taxon>
        <taxon>Streptomycetaceae</taxon>
        <taxon>Streptomyces</taxon>
    </lineage>
</organism>
<dbReference type="KEGG" id="snw:BBN63_01310"/>
<dbReference type="EMBL" id="CP018047">
    <property type="protein sequence ID" value="AQU65104.1"/>
    <property type="molecule type" value="Genomic_DNA"/>
</dbReference>
<dbReference type="Gene3D" id="3.40.47.10">
    <property type="match status" value="2"/>
</dbReference>
<dbReference type="AlphaFoldDB" id="A0A1U9QLE2"/>